<feature type="region of interest" description="Disordered" evidence="1">
    <location>
        <begin position="1"/>
        <end position="38"/>
    </location>
</feature>
<dbReference type="EMBL" id="BEYU01000319">
    <property type="protein sequence ID" value="GBG35121.1"/>
    <property type="molecule type" value="Genomic_DNA"/>
</dbReference>
<feature type="compositionally biased region" description="Basic and acidic residues" evidence="1">
    <location>
        <begin position="97"/>
        <end position="116"/>
    </location>
</feature>
<organism evidence="2 3">
    <name type="scientific">Hondaea fermentalgiana</name>
    <dbReference type="NCBI Taxonomy" id="2315210"/>
    <lineage>
        <taxon>Eukaryota</taxon>
        <taxon>Sar</taxon>
        <taxon>Stramenopiles</taxon>
        <taxon>Bigyra</taxon>
        <taxon>Labyrinthulomycetes</taxon>
        <taxon>Thraustochytrida</taxon>
        <taxon>Thraustochytriidae</taxon>
        <taxon>Hondaea</taxon>
    </lineage>
</organism>
<dbReference type="Proteomes" id="UP000241890">
    <property type="component" value="Unassembled WGS sequence"/>
</dbReference>
<protein>
    <submittedName>
        <fullName evidence="2">Uncharacterized protein</fullName>
    </submittedName>
</protein>
<feature type="non-terminal residue" evidence="2">
    <location>
        <position position="1"/>
    </location>
</feature>
<reference evidence="2 3" key="1">
    <citation type="submission" date="2017-12" db="EMBL/GenBank/DDBJ databases">
        <title>Sequencing, de novo assembly and annotation of complete genome of a new Thraustochytrid species, strain FCC1311.</title>
        <authorList>
            <person name="Sedici K."/>
            <person name="Godart F."/>
            <person name="Aiese Cigliano R."/>
            <person name="Sanseverino W."/>
            <person name="Barakat M."/>
            <person name="Ortet P."/>
            <person name="Marechal E."/>
            <person name="Cagnac O."/>
            <person name="Amato A."/>
        </authorList>
    </citation>
    <scope>NUCLEOTIDE SEQUENCE [LARGE SCALE GENOMIC DNA]</scope>
</reference>
<keyword evidence="3" id="KW-1185">Reference proteome</keyword>
<evidence type="ECO:0000313" key="2">
    <source>
        <dbReference type="EMBL" id="GBG35121.1"/>
    </source>
</evidence>
<sequence>PVLAVANMDEEAMENLRGGEGAGDEESLARGVTTDSNTIDDTANAVSIHGNQVSQQHGAGSHDGDDQQVRALAAASSGGKELPETANFKDLGADANSDSRETDSVDQRDEGDDFHPLTESSNATAGGNAGSGALQANNASKPTKEESLKATINEELSHFVDLDKIRQPIEKALEIGGLASDFDYLDYLELWGGYNQSDITDLLDFLKRLVTNTNSKSKKMSTIWSNAQKRSMPSK</sequence>
<dbReference type="InParanoid" id="A0A2R5H2Q0"/>
<name>A0A2R5H2Q0_9STRA</name>
<comment type="caution">
    <text evidence="2">The sequence shown here is derived from an EMBL/GenBank/DDBJ whole genome shotgun (WGS) entry which is preliminary data.</text>
</comment>
<dbReference type="AlphaFoldDB" id="A0A2R5H2Q0"/>
<accession>A0A2R5H2Q0</accession>
<evidence type="ECO:0000256" key="1">
    <source>
        <dbReference type="SAM" id="MobiDB-lite"/>
    </source>
</evidence>
<gene>
    <name evidence="2" type="ORF">FCC1311_113442</name>
</gene>
<feature type="region of interest" description="Disordered" evidence="1">
    <location>
        <begin position="72"/>
        <end position="147"/>
    </location>
</feature>
<proteinExistence type="predicted"/>
<evidence type="ECO:0000313" key="3">
    <source>
        <dbReference type="Proteomes" id="UP000241890"/>
    </source>
</evidence>